<evidence type="ECO:0000256" key="15">
    <source>
        <dbReference type="ARBA" id="ARBA00048679"/>
    </source>
</evidence>
<gene>
    <name evidence="20" type="ORF">L3X38_021154</name>
</gene>
<evidence type="ECO:0000256" key="16">
    <source>
        <dbReference type="SAM" id="Phobius"/>
    </source>
</evidence>
<dbReference type="FunFam" id="1.10.510.10:FF:000345">
    <property type="entry name" value="G-type lectin S-receptor-like serine/threonine-protein kinase"/>
    <property type="match status" value="1"/>
</dbReference>
<dbReference type="GO" id="GO:0004674">
    <property type="term" value="F:protein serine/threonine kinase activity"/>
    <property type="evidence" value="ECO:0007669"/>
    <property type="project" value="UniProtKB-KW"/>
</dbReference>
<dbReference type="PROSITE" id="PS50927">
    <property type="entry name" value="BULB_LECTIN"/>
    <property type="match status" value="1"/>
</dbReference>
<evidence type="ECO:0000313" key="21">
    <source>
        <dbReference type="Proteomes" id="UP001054821"/>
    </source>
</evidence>
<keyword evidence="7" id="KW-0430">Lectin</keyword>
<evidence type="ECO:0000256" key="8">
    <source>
        <dbReference type="ARBA" id="ARBA00022741"/>
    </source>
</evidence>
<dbReference type="InterPro" id="IPR000719">
    <property type="entry name" value="Prot_kinase_dom"/>
</dbReference>
<dbReference type="InterPro" id="IPR011009">
    <property type="entry name" value="Kinase-like_dom_sf"/>
</dbReference>
<dbReference type="InterPro" id="IPR000858">
    <property type="entry name" value="S_locus_glycoprot_dom"/>
</dbReference>
<reference evidence="20 21" key="1">
    <citation type="journal article" date="2022" name="G3 (Bethesda)">
        <title>Whole-genome sequence and methylome profiling of the almond [Prunus dulcis (Mill.) D.A. Webb] cultivar 'Nonpareil'.</title>
        <authorList>
            <person name="D'Amico-Willman K.M."/>
            <person name="Ouma W.Z."/>
            <person name="Meulia T."/>
            <person name="Sideli G.M."/>
            <person name="Gradziel T.M."/>
            <person name="Fresnedo-Ramirez J."/>
        </authorList>
    </citation>
    <scope>NUCLEOTIDE SEQUENCE [LARGE SCALE GENOMIC DNA]</scope>
    <source>
        <strain evidence="20">Clone GOH B32 T37-40</strain>
    </source>
</reference>
<evidence type="ECO:0000313" key="20">
    <source>
        <dbReference type="EMBL" id="KAI5331028.1"/>
    </source>
</evidence>
<evidence type="ECO:0000256" key="6">
    <source>
        <dbReference type="ARBA" id="ARBA00022729"/>
    </source>
</evidence>
<evidence type="ECO:0000256" key="13">
    <source>
        <dbReference type="ARBA" id="ARBA00023180"/>
    </source>
</evidence>
<evidence type="ECO:0000259" key="17">
    <source>
        <dbReference type="PROSITE" id="PS50011"/>
    </source>
</evidence>
<dbReference type="FunFam" id="3.30.200.20:FF:000195">
    <property type="entry name" value="G-type lectin S-receptor-like serine/threonine-protein kinase"/>
    <property type="match status" value="1"/>
</dbReference>
<comment type="catalytic activity">
    <reaction evidence="15">
        <text>L-seryl-[protein] + ATP = O-phospho-L-seryl-[protein] + ADP + H(+)</text>
        <dbReference type="Rhea" id="RHEA:17989"/>
        <dbReference type="Rhea" id="RHEA-COMP:9863"/>
        <dbReference type="Rhea" id="RHEA-COMP:11604"/>
        <dbReference type="ChEBI" id="CHEBI:15378"/>
        <dbReference type="ChEBI" id="CHEBI:29999"/>
        <dbReference type="ChEBI" id="CHEBI:30616"/>
        <dbReference type="ChEBI" id="CHEBI:83421"/>
        <dbReference type="ChEBI" id="CHEBI:456216"/>
        <dbReference type="EC" id="2.7.11.1"/>
    </reaction>
</comment>
<organism evidence="20 21">
    <name type="scientific">Prunus dulcis</name>
    <name type="common">Almond</name>
    <name type="synonym">Amygdalus dulcis</name>
    <dbReference type="NCBI Taxonomy" id="3755"/>
    <lineage>
        <taxon>Eukaryota</taxon>
        <taxon>Viridiplantae</taxon>
        <taxon>Streptophyta</taxon>
        <taxon>Embryophyta</taxon>
        <taxon>Tracheophyta</taxon>
        <taxon>Spermatophyta</taxon>
        <taxon>Magnoliopsida</taxon>
        <taxon>eudicotyledons</taxon>
        <taxon>Gunneridae</taxon>
        <taxon>Pentapetalae</taxon>
        <taxon>rosids</taxon>
        <taxon>fabids</taxon>
        <taxon>Rosales</taxon>
        <taxon>Rosaceae</taxon>
        <taxon>Amygdaloideae</taxon>
        <taxon>Amygdaleae</taxon>
        <taxon>Prunus</taxon>
    </lineage>
</organism>
<keyword evidence="16" id="KW-0472">Membrane</keyword>
<feature type="domain" description="Apple" evidence="19">
    <location>
        <begin position="476"/>
        <end position="562"/>
    </location>
</feature>
<accession>A0AAD4Z3Y4</accession>
<dbReference type="PANTHER" id="PTHR27002:SF422">
    <property type="entry name" value="RECEPTOR-LIKE SERINE_THREONINE-PROTEIN KINASE"/>
    <property type="match status" value="1"/>
</dbReference>
<keyword evidence="6" id="KW-0732">Signal</keyword>
<dbReference type="InterPro" id="IPR008271">
    <property type="entry name" value="Ser/Thr_kinase_AS"/>
</dbReference>
<feature type="transmembrane region" description="Helical" evidence="16">
    <location>
        <begin position="574"/>
        <end position="594"/>
    </location>
</feature>
<dbReference type="InterPro" id="IPR001480">
    <property type="entry name" value="Bulb-type_lectin_dom"/>
</dbReference>
<dbReference type="GO" id="GO:0005524">
    <property type="term" value="F:ATP binding"/>
    <property type="evidence" value="ECO:0007669"/>
    <property type="project" value="UniProtKB-KW"/>
</dbReference>
<dbReference type="PROSITE" id="PS00108">
    <property type="entry name" value="PROTEIN_KINASE_ST"/>
    <property type="match status" value="1"/>
</dbReference>
<dbReference type="Pfam" id="PF08276">
    <property type="entry name" value="PAN_2"/>
    <property type="match status" value="1"/>
</dbReference>
<evidence type="ECO:0000256" key="10">
    <source>
        <dbReference type="ARBA" id="ARBA00022840"/>
    </source>
</evidence>
<dbReference type="SMART" id="SM00220">
    <property type="entry name" value="S_TKc"/>
    <property type="match status" value="1"/>
</dbReference>
<dbReference type="Pfam" id="PF07714">
    <property type="entry name" value="PK_Tyr_Ser-Thr"/>
    <property type="match status" value="2"/>
</dbReference>
<dbReference type="CDD" id="cd00028">
    <property type="entry name" value="B_lectin"/>
    <property type="match status" value="1"/>
</dbReference>
<feature type="domain" description="Bulb-type lectin" evidence="18">
    <location>
        <begin position="163"/>
        <end position="286"/>
    </location>
</feature>
<dbReference type="EMBL" id="JAJFAZ020000004">
    <property type="protein sequence ID" value="KAI5331028.1"/>
    <property type="molecule type" value="Genomic_DNA"/>
</dbReference>
<evidence type="ECO:0000256" key="3">
    <source>
        <dbReference type="ARBA" id="ARBA00022475"/>
    </source>
</evidence>
<evidence type="ECO:0000256" key="4">
    <source>
        <dbReference type="ARBA" id="ARBA00022527"/>
    </source>
</evidence>
<sequence>MKFCYMSPEYAMGEIFSEKSDVYSFGVLMLEIISGRKNTNFYYYEQHLGFLAYAWHSWNEGRGLELVDKVLADSSSSSEVMRCVHIGLLCVQDNAADRPIMPDVVFMLSSETDLTQPKRPIFTFQNSVSDPQPKYDNIFSTNEATITMIEGRLFLSQHYCAEVYNITSSQPLAEGQTLVSPGYIFELGFFSPNNSSNKYVGIWHKTIFPRKVVWVANREKALSVTDTLVSLTINSNGNLELVDGKQSSIWSTNISVPSNGSAALLLDSGNFVVQDDIGAQLWRSFDFPGDTLLPMMLLGFDNKSGKRDVLTAWKSESDGSTGLFSVGLAPQIPTQMFIWINGTTPYWRSGPWDKTKFLGIPGMKDEYVSGLNLDDNVQQGTKYFSFFLNRILAYMEISYKGTLKLMYSEHGENWNLNFEAPKNPCDHYGICGPFGVCKASESPICKCLKGFKPKSQEEWSKGNRAGGCVRKTKLFCGSNTSNSVPLRGKQDGFLKMSKVNLPDFHEYISNLGAEDCKVQCIGNCSCLAYTHINNIGCLVWSKDLIDIQEFASGGDDLFIRLAHAELGERKQIKIMVSLIAVCFISILAGIVFSLHRLGSNQKRNVKVTPKDSEMTDMIETSRDALLHEYIRKHDPSELVIYDFDTILIATSNFSITNKLGEGGFGPVYRGKLQEGKEIAVKRLSSSSVQGIEEFKNEILLISKLQHKNLVRLMGCCIKDDEKLLIYEFMPNKSLDTLLFNPMRRAELDWAKRFNIIQGVARGLLYLHYDSCLKVIHRDLKVSNILLDEKMSPKISDFGLARIFEGTQNLANTQKVVGTRGYMSPEYAMRGIFSEKSDIYSFGVFLLEIVGGRKNTSFYYHDQQLGFIDYAWHSWNEGRGLDLVDEVLADSYSSTEVMRCVHIGLLCVQDNAAERPTMPDVVFMLSRETDRLQPKRPIFTFQSSNSDPQPQFDNICTANEDTITLLQGR</sequence>
<keyword evidence="8" id="KW-0547">Nucleotide-binding</keyword>
<dbReference type="InterPro" id="IPR003609">
    <property type="entry name" value="Pan_app"/>
</dbReference>
<dbReference type="EC" id="2.7.11.1" evidence="2"/>
<dbReference type="GO" id="GO:0045087">
    <property type="term" value="P:innate immune response"/>
    <property type="evidence" value="ECO:0007669"/>
    <property type="project" value="UniProtKB-ARBA"/>
</dbReference>
<dbReference type="SMART" id="SM00473">
    <property type="entry name" value="PAN_AP"/>
    <property type="match status" value="1"/>
</dbReference>
<evidence type="ECO:0000256" key="11">
    <source>
        <dbReference type="ARBA" id="ARBA00023157"/>
    </source>
</evidence>
<evidence type="ECO:0000256" key="7">
    <source>
        <dbReference type="ARBA" id="ARBA00022734"/>
    </source>
</evidence>
<dbReference type="GO" id="GO:0005886">
    <property type="term" value="C:plasma membrane"/>
    <property type="evidence" value="ECO:0007669"/>
    <property type="project" value="UniProtKB-SubCell"/>
</dbReference>
<proteinExistence type="predicted"/>
<keyword evidence="3" id="KW-1003">Cell membrane</keyword>
<dbReference type="PANTHER" id="PTHR27002">
    <property type="entry name" value="RECEPTOR-LIKE SERINE/THREONINE-PROTEIN KINASE SD1-8"/>
    <property type="match status" value="1"/>
</dbReference>
<dbReference type="CDD" id="cd01098">
    <property type="entry name" value="PAN_AP_plant"/>
    <property type="match status" value="1"/>
</dbReference>
<dbReference type="InterPro" id="IPR001245">
    <property type="entry name" value="Ser-Thr/Tyr_kinase_cat_dom"/>
</dbReference>
<evidence type="ECO:0000259" key="18">
    <source>
        <dbReference type="PROSITE" id="PS50927"/>
    </source>
</evidence>
<keyword evidence="4" id="KW-0723">Serine/threonine-protein kinase</keyword>
<keyword evidence="13" id="KW-0325">Glycoprotein</keyword>
<evidence type="ECO:0000256" key="1">
    <source>
        <dbReference type="ARBA" id="ARBA00004251"/>
    </source>
</evidence>
<feature type="domain" description="Protein kinase" evidence="17">
    <location>
        <begin position="653"/>
        <end position="938"/>
    </location>
</feature>
<evidence type="ECO:0000256" key="2">
    <source>
        <dbReference type="ARBA" id="ARBA00012513"/>
    </source>
</evidence>
<evidence type="ECO:0000256" key="14">
    <source>
        <dbReference type="ARBA" id="ARBA00047899"/>
    </source>
</evidence>
<dbReference type="Gene3D" id="3.30.200.20">
    <property type="entry name" value="Phosphorylase Kinase, domain 1"/>
    <property type="match status" value="1"/>
</dbReference>
<evidence type="ECO:0000259" key="19">
    <source>
        <dbReference type="PROSITE" id="PS50948"/>
    </source>
</evidence>
<dbReference type="AlphaFoldDB" id="A0AAD4Z3Y4"/>
<dbReference type="Gene3D" id="2.90.10.10">
    <property type="entry name" value="Bulb-type lectin domain"/>
    <property type="match status" value="1"/>
</dbReference>
<dbReference type="PROSITE" id="PS50011">
    <property type="entry name" value="PROTEIN_KINASE_DOM"/>
    <property type="match status" value="1"/>
</dbReference>
<keyword evidence="16" id="KW-1133">Transmembrane helix</keyword>
<evidence type="ECO:0000256" key="9">
    <source>
        <dbReference type="ARBA" id="ARBA00022777"/>
    </source>
</evidence>
<dbReference type="SUPFAM" id="SSF51110">
    <property type="entry name" value="alpha-D-mannose-specific plant lectins"/>
    <property type="match status" value="1"/>
</dbReference>
<dbReference type="Pfam" id="PF00954">
    <property type="entry name" value="S_locus_glycop"/>
    <property type="match status" value="1"/>
</dbReference>
<dbReference type="SUPFAM" id="SSF56112">
    <property type="entry name" value="Protein kinase-like (PK-like)"/>
    <property type="match status" value="2"/>
</dbReference>
<comment type="subcellular location">
    <subcellularLocation>
        <location evidence="1">Cell membrane</location>
        <topology evidence="1">Single-pass type I membrane protein</topology>
    </subcellularLocation>
</comment>
<keyword evidence="10" id="KW-0067">ATP-binding</keyword>
<dbReference type="Gene3D" id="1.10.510.10">
    <property type="entry name" value="Transferase(Phosphotransferase) domain 1"/>
    <property type="match status" value="2"/>
</dbReference>
<keyword evidence="11" id="KW-1015">Disulfide bond</keyword>
<dbReference type="Pfam" id="PF01453">
    <property type="entry name" value="B_lectin"/>
    <property type="match status" value="1"/>
</dbReference>
<dbReference type="GO" id="GO:0030246">
    <property type="term" value="F:carbohydrate binding"/>
    <property type="evidence" value="ECO:0007669"/>
    <property type="project" value="UniProtKB-KW"/>
</dbReference>
<dbReference type="SMART" id="SM00108">
    <property type="entry name" value="B_lectin"/>
    <property type="match status" value="1"/>
</dbReference>
<evidence type="ECO:0000256" key="5">
    <source>
        <dbReference type="ARBA" id="ARBA00022679"/>
    </source>
</evidence>
<dbReference type="CDD" id="cd14066">
    <property type="entry name" value="STKc_IRAK"/>
    <property type="match status" value="1"/>
</dbReference>
<protein>
    <recommendedName>
        <fullName evidence="2">non-specific serine/threonine protein kinase</fullName>
        <ecNumber evidence="2">2.7.11.1</ecNumber>
    </recommendedName>
</protein>
<dbReference type="Proteomes" id="UP001054821">
    <property type="component" value="Chromosome 4"/>
</dbReference>
<evidence type="ECO:0000256" key="12">
    <source>
        <dbReference type="ARBA" id="ARBA00023170"/>
    </source>
</evidence>
<keyword evidence="12" id="KW-0675">Receptor</keyword>
<comment type="caution">
    <text evidence="20">The sequence shown here is derived from an EMBL/GenBank/DDBJ whole genome shotgun (WGS) entry which is preliminary data.</text>
</comment>
<keyword evidence="21" id="KW-1185">Reference proteome</keyword>
<comment type="catalytic activity">
    <reaction evidence="14">
        <text>L-threonyl-[protein] + ATP = O-phospho-L-threonyl-[protein] + ADP + H(+)</text>
        <dbReference type="Rhea" id="RHEA:46608"/>
        <dbReference type="Rhea" id="RHEA-COMP:11060"/>
        <dbReference type="Rhea" id="RHEA-COMP:11605"/>
        <dbReference type="ChEBI" id="CHEBI:15378"/>
        <dbReference type="ChEBI" id="CHEBI:30013"/>
        <dbReference type="ChEBI" id="CHEBI:30616"/>
        <dbReference type="ChEBI" id="CHEBI:61977"/>
        <dbReference type="ChEBI" id="CHEBI:456216"/>
        <dbReference type="EC" id="2.7.11.1"/>
    </reaction>
</comment>
<keyword evidence="5" id="KW-0808">Transferase</keyword>
<dbReference type="GO" id="GO:0048544">
    <property type="term" value="P:recognition of pollen"/>
    <property type="evidence" value="ECO:0007669"/>
    <property type="project" value="InterPro"/>
</dbReference>
<keyword evidence="9" id="KW-0418">Kinase</keyword>
<dbReference type="InterPro" id="IPR036426">
    <property type="entry name" value="Bulb-type_lectin_dom_sf"/>
</dbReference>
<name>A0AAD4Z3Y4_PRUDU</name>
<keyword evidence="16" id="KW-0812">Transmembrane</keyword>
<dbReference type="PROSITE" id="PS50948">
    <property type="entry name" value="PAN"/>
    <property type="match status" value="1"/>
</dbReference>